<dbReference type="AlphaFoldDB" id="A0A8J3JBP4"/>
<keyword evidence="1" id="KW-0732">Signal</keyword>
<accession>A0A8J3JBP4</accession>
<feature type="signal peptide" evidence="1">
    <location>
        <begin position="1"/>
        <end position="26"/>
    </location>
</feature>
<proteinExistence type="predicted"/>
<feature type="chain" id="PRO_5035281280" evidence="1">
    <location>
        <begin position="27"/>
        <end position="389"/>
    </location>
</feature>
<comment type="caution">
    <text evidence="2">The sequence shown here is derived from an EMBL/GenBank/DDBJ whole genome shotgun (WGS) entry which is preliminary data.</text>
</comment>
<dbReference type="PROSITE" id="PS51257">
    <property type="entry name" value="PROKAR_LIPOPROTEIN"/>
    <property type="match status" value="1"/>
</dbReference>
<sequence>MRYRLGIVALVAAVSATAGCAQHASAGPPTMDQVGHTLAGDPVLHWTGSWHWEKATMTADLRTMGSGDGVGTVTVDGVTGRVLLHGGHLFVHASRDFWRKTGESSTDAAGLGTHWVDLGDPKHSATSLLFQGIWLDQLAPRRLGDALRGTDGDAPSCVAPGQYYTGDHTWKPARAATQPRGVPAGSLRYTTPPWASCAPGTYWVARQAPHQLLAYVGVAQPVGTNADDHDKDTTVTSDLAVRAGTAAQGRSAYAELARDLRALPVTVQVPSSADVDLSSYAVLPGLCVGADCAHLDVSVTGYNNSDRLTVRMAVGVSVAGDGKPGGECTATLGPLKPRTHARTTCSVTDPRVARISAGKSSVAWSESDNAYLLSATEPVDPAALAATAH</sequence>
<dbReference type="Proteomes" id="UP000612808">
    <property type="component" value="Unassembled WGS sequence"/>
</dbReference>
<organism evidence="2 3">
    <name type="scientific">Actinocatenispora rupis</name>
    <dbReference type="NCBI Taxonomy" id="519421"/>
    <lineage>
        <taxon>Bacteria</taxon>
        <taxon>Bacillati</taxon>
        <taxon>Actinomycetota</taxon>
        <taxon>Actinomycetes</taxon>
        <taxon>Micromonosporales</taxon>
        <taxon>Micromonosporaceae</taxon>
        <taxon>Actinocatenispora</taxon>
    </lineage>
</organism>
<evidence type="ECO:0000313" key="2">
    <source>
        <dbReference type="EMBL" id="GID15475.1"/>
    </source>
</evidence>
<keyword evidence="3" id="KW-1185">Reference proteome</keyword>
<dbReference type="EMBL" id="BOMB01000043">
    <property type="protein sequence ID" value="GID15475.1"/>
    <property type="molecule type" value="Genomic_DNA"/>
</dbReference>
<evidence type="ECO:0000256" key="1">
    <source>
        <dbReference type="SAM" id="SignalP"/>
    </source>
</evidence>
<reference evidence="2" key="1">
    <citation type="submission" date="2021-01" db="EMBL/GenBank/DDBJ databases">
        <title>Whole genome shotgun sequence of Actinocatenispora rupis NBRC 107355.</title>
        <authorList>
            <person name="Komaki H."/>
            <person name="Tamura T."/>
        </authorList>
    </citation>
    <scope>NUCLEOTIDE SEQUENCE</scope>
    <source>
        <strain evidence="2">NBRC 107355</strain>
    </source>
</reference>
<protein>
    <submittedName>
        <fullName evidence="2">Uncharacterized protein</fullName>
    </submittedName>
</protein>
<gene>
    <name evidence="2" type="ORF">Aru02nite_63640</name>
</gene>
<evidence type="ECO:0000313" key="3">
    <source>
        <dbReference type="Proteomes" id="UP000612808"/>
    </source>
</evidence>
<dbReference type="RefSeq" id="WP_203663811.1">
    <property type="nucleotide sequence ID" value="NZ_BAAAZM010000022.1"/>
</dbReference>
<name>A0A8J3JBP4_9ACTN</name>